<reference evidence="1" key="1">
    <citation type="submission" date="2022-10" db="EMBL/GenBank/DDBJ databases">
        <title>Complete Genome of Trichothecium roseum strain YXFP-22015, a Plant Pathogen Isolated from Citrus.</title>
        <authorList>
            <person name="Wang Y."/>
            <person name="Zhu L."/>
        </authorList>
    </citation>
    <scope>NUCLEOTIDE SEQUENCE</scope>
    <source>
        <strain evidence="1">YXFP-22015</strain>
    </source>
</reference>
<organism evidence="1 2">
    <name type="scientific">Trichothecium roseum</name>
    <dbReference type="NCBI Taxonomy" id="47278"/>
    <lineage>
        <taxon>Eukaryota</taxon>
        <taxon>Fungi</taxon>
        <taxon>Dikarya</taxon>
        <taxon>Ascomycota</taxon>
        <taxon>Pezizomycotina</taxon>
        <taxon>Sordariomycetes</taxon>
        <taxon>Hypocreomycetidae</taxon>
        <taxon>Hypocreales</taxon>
        <taxon>Hypocreales incertae sedis</taxon>
        <taxon>Trichothecium</taxon>
    </lineage>
</organism>
<gene>
    <name evidence="1" type="ORF">N3K66_003811</name>
</gene>
<name>A0ACC0V815_9HYPO</name>
<protein>
    <submittedName>
        <fullName evidence="1">Uncharacterized protein</fullName>
    </submittedName>
</protein>
<dbReference type="Proteomes" id="UP001163324">
    <property type="component" value="Chromosome 3"/>
</dbReference>
<keyword evidence="2" id="KW-1185">Reference proteome</keyword>
<evidence type="ECO:0000313" key="2">
    <source>
        <dbReference type="Proteomes" id="UP001163324"/>
    </source>
</evidence>
<proteinExistence type="predicted"/>
<evidence type="ECO:0000313" key="1">
    <source>
        <dbReference type="EMBL" id="KAI9901994.1"/>
    </source>
</evidence>
<sequence length="770" mass="84657">MRVSTALSILLLAAGASCKSYRRVARQDSPEKPRDGVRNGATNKYIIETERGLSIGNMAKQMLPASQLDDGYYKEFDCGDVFSGLSLETDSHNIDSLRDLPGVINVWPLHSVPLATVKERRSVTPESRKSNYTMHRTTGVDKLHAKGIRGKGATIAIIDTGVNYKHKALGGCFGPGCKIRGGYDLVGTKWDAHQEKKFPRQPDDDPMDFYGHGSHVAGIIGADNEWLTGVAPDAELLIYKVFADDPLDTDEGVLIQAFCDAYSSGADVITASIGRPNGFTDNPWALVASRLVDKGVVVTISAGNEGYTGPFYSSSGSNGPDVLAVAAVNVTGLPNATAAESKPIAAYFSTWGPTNELTLKPDVAGPGYDVVSTVLGQNFEEMTGTSMAAPYVAGVAALYIGQHGGKEYHGPGIARSLSRRIASSGKSAIWSADEVRHNMTAPPFQVGSGLVDAWKVLHYDTQLIGESFTLLDKISFKPNWSVGIQNNGKEAITYTFELEPQGGIEILDPYYGIKTLFDIEPKHIVPKVKLQRPLVVRPGQTKMAEFTFELPDVPDDYLPLYGGKIWIKGDNGEKLSITYGGAAYDTEKEFDSMFATEPYINEYNSNFTWSFNIKNDKFDFVELSARLRYACVHLRWDIFRPYTDERSWELPARPGSPAGFVGSATTYRDSDMYWFFDPRRMDPQDTISFPLTRVPRGYGNYWWFGKLANGSYIQPGNYTMRFAALRPYGNPDISDHWDIMGGEALPFEVLPKTNASAAANSTVLMRRAYQ</sequence>
<comment type="caution">
    <text evidence="1">The sequence shown here is derived from an EMBL/GenBank/DDBJ whole genome shotgun (WGS) entry which is preliminary data.</text>
</comment>
<dbReference type="EMBL" id="CM047942">
    <property type="protein sequence ID" value="KAI9901994.1"/>
    <property type="molecule type" value="Genomic_DNA"/>
</dbReference>
<accession>A0ACC0V815</accession>